<sequence length="343" mass="39809">MKRVLIQSLCLRPVAAVNDKRIHEPHQRLAQIPGVEIRGGGRSIELDWRTDWDAKLFIWQRPIMARGDDSVRKIKTLLKAGYVIVLEYDDYPERWPQHGDNDYLTFKGVHAIQTSTEALAAYFRPFNPEVRVFANQMLEVPPLPDRAPSERLRIVFGALNRQDDWRELMPALNAVLGTFPDQVEFQVIYDRAFYEALETSHKRFTPMCDYPVYLSALREAHIALLPLQDSRFNQYKSDLKFLECAACGTLALASPTVYAQTIQPERTGLLFKTPEELTAQLTRVLLMPELRGSIVNNAYRWVRAHRLLEQHVQTRYDWYLELAARRAELTPKLLRRHPLLMDA</sequence>
<comment type="caution">
    <text evidence="2">The sequence shown here is derived from an EMBL/GenBank/DDBJ whole genome shotgun (WGS) entry which is preliminary data.</text>
</comment>
<dbReference type="Proteomes" id="UP000434044">
    <property type="component" value="Unassembled WGS sequence"/>
</dbReference>
<organism evidence="2 3">
    <name type="scientific">Allochromatium palmeri</name>
    <dbReference type="NCBI Taxonomy" id="231048"/>
    <lineage>
        <taxon>Bacteria</taxon>
        <taxon>Pseudomonadati</taxon>
        <taxon>Pseudomonadota</taxon>
        <taxon>Gammaproteobacteria</taxon>
        <taxon>Chromatiales</taxon>
        <taxon>Chromatiaceae</taxon>
        <taxon>Allochromatium</taxon>
    </lineage>
</organism>
<keyword evidence="3" id="KW-1185">Reference proteome</keyword>
<feature type="domain" description="Spore protein YkvP/CgeB glycosyl transferase-like" evidence="1">
    <location>
        <begin position="204"/>
        <end position="313"/>
    </location>
</feature>
<dbReference type="SUPFAM" id="SSF53756">
    <property type="entry name" value="UDP-Glycosyltransferase/glycogen phosphorylase"/>
    <property type="match status" value="1"/>
</dbReference>
<gene>
    <name evidence="2" type="ORF">GJ668_19095</name>
</gene>
<dbReference type="GO" id="GO:0016740">
    <property type="term" value="F:transferase activity"/>
    <property type="evidence" value="ECO:0007669"/>
    <property type="project" value="UniProtKB-KW"/>
</dbReference>
<dbReference type="EMBL" id="WNKT01000082">
    <property type="protein sequence ID" value="MTW23148.1"/>
    <property type="molecule type" value="Genomic_DNA"/>
</dbReference>
<keyword evidence="2" id="KW-0808">Transferase</keyword>
<dbReference type="AlphaFoldDB" id="A0A6N8EJE8"/>
<evidence type="ECO:0000313" key="3">
    <source>
        <dbReference type="Proteomes" id="UP000434044"/>
    </source>
</evidence>
<name>A0A6N8EJE8_9GAMM</name>
<accession>A0A6N8EJE8</accession>
<dbReference type="Pfam" id="PF13524">
    <property type="entry name" value="Glyco_trans_1_2"/>
    <property type="match status" value="1"/>
</dbReference>
<dbReference type="RefSeq" id="WP_155451688.1">
    <property type="nucleotide sequence ID" value="NZ_WNKT01000082.1"/>
</dbReference>
<dbReference type="Gene3D" id="3.40.50.2000">
    <property type="entry name" value="Glycogen Phosphorylase B"/>
    <property type="match status" value="1"/>
</dbReference>
<reference evidence="2 3" key="1">
    <citation type="submission" date="2019-11" db="EMBL/GenBank/DDBJ databases">
        <title>Whole-genome sequence of the anaerobic purple sulfur bacterium Allochromatium palmeri DSM 15591.</title>
        <authorList>
            <person name="Kyndt J.A."/>
            <person name="Meyer T.E."/>
        </authorList>
    </citation>
    <scope>NUCLEOTIDE SEQUENCE [LARGE SCALE GENOMIC DNA]</scope>
    <source>
        <strain evidence="2 3">DSM 15591</strain>
    </source>
</reference>
<protein>
    <submittedName>
        <fullName evidence="2">Glycosyltransferase</fullName>
    </submittedName>
</protein>
<dbReference type="OrthoDB" id="9179784at2"/>
<evidence type="ECO:0000259" key="1">
    <source>
        <dbReference type="Pfam" id="PF13524"/>
    </source>
</evidence>
<proteinExistence type="predicted"/>
<evidence type="ECO:0000313" key="2">
    <source>
        <dbReference type="EMBL" id="MTW23148.1"/>
    </source>
</evidence>
<dbReference type="InterPro" id="IPR055259">
    <property type="entry name" value="YkvP/CgeB_Glyco_trans-like"/>
</dbReference>